<comment type="caution">
    <text evidence="1">The sequence shown here is derived from an EMBL/GenBank/DDBJ whole genome shotgun (WGS) entry which is preliminary data.</text>
</comment>
<dbReference type="EMBL" id="JBBXMP010000664">
    <property type="protein sequence ID" value="KAL0057150.1"/>
    <property type="molecule type" value="Genomic_DNA"/>
</dbReference>
<gene>
    <name evidence="1" type="ORF">AAF712_016222</name>
</gene>
<dbReference type="Proteomes" id="UP001437256">
    <property type="component" value="Unassembled WGS sequence"/>
</dbReference>
<proteinExistence type="predicted"/>
<sequence>MRPHFFIAIWTACEPPVKLEQGKEKEITMKGKAQVKAKSEPPLPTTMAVAPLKLLLVSR</sequence>
<protein>
    <submittedName>
        <fullName evidence="1">Uncharacterized protein</fullName>
    </submittedName>
</protein>
<keyword evidence="2" id="KW-1185">Reference proteome</keyword>
<evidence type="ECO:0000313" key="2">
    <source>
        <dbReference type="Proteomes" id="UP001437256"/>
    </source>
</evidence>
<accession>A0ABR2Z694</accession>
<organism evidence="1 2">
    <name type="scientific">Marasmius tenuissimus</name>
    <dbReference type="NCBI Taxonomy" id="585030"/>
    <lineage>
        <taxon>Eukaryota</taxon>
        <taxon>Fungi</taxon>
        <taxon>Dikarya</taxon>
        <taxon>Basidiomycota</taxon>
        <taxon>Agaricomycotina</taxon>
        <taxon>Agaricomycetes</taxon>
        <taxon>Agaricomycetidae</taxon>
        <taxon>Agaricales</taxon>
        <taxon>Marasmiineae</taxon>
        <taxon>Marasmiaceae</taxon>
        <taxon>Marasmius</taxon>
    </lineage>
</organism>
<name>A0ABR2Z694_9AGAR</name>
<reference evidence="1 2" key="1">
    <citation type="submission" date="2024-05" db="EMBL/GenBank/DDBJ databases">
        <title>A draft genome resource for the thread blight pathogen Marasmius tenuissimus strain MS-2.</title>
        <authorList>
            <person name="Yulfo-Soto G.E."/>
            <person name="Baruah I.K."/>
            <person name="Amoako-Attah I."/>
            <person name="Bukari Y."/>
            <person name="Meinhardt L.W."/>
            <person name="Bailey B.A."/>
            <person name="Cohen S.P."/>
        </authorList>
    </citation>
    <scope>NUCLEOTIDE SEQUENCE [LARGE SCALE GENOMIC DNA]</scope>
    <source>
        <strain evidence="1 2">MS-2</strain>
    </source>
</reference>
<evidence type="ECO:0000313" key="1">
    <source>
        <dbReference type="EMBL" id="KAL0057150.1"/>
    </source>
</evidence>